<dbReference type="Gene3D" id="1.20.5.3310">
    <property type="match status" value="1"/>
</dbReference>
<gene>
    <name evidence="9" type="primary">tatA</name>
    <name evidence="11" type="ORF">SAMN05216588_107221</name>
</gene>
<evidence type="ECO:0000256" key="1">
    <source>
        <dbReference type="ARBA" id="ARBA00004162"/>
    </source>
</evidence>
<dbReference type="Proteomes" id="UP000198606">
    <property type="component" value="Unassembled WGS sequence"/>
</dbReference>
<accession>A0A1G8FC57</accession>
<comment type="similarity">
    <text evidence="9">Belongs to the TatA/E family.</text>
</comment>
<keyword evidence="7 9" id="KW-0811">Translocation</keyword>
<name>A0A1G8FC57_9GAMM</name>
<dbReference type="EMBL" id="FNDG01000007">
    <property type="protein sequence ID" value="SDH79707.1"/>
    <property type="molecule type" value="Genomic_DNA"/>
</dbReference>
<keyword evidence="3 9" id="KW-1003">Cell membrane</keyword>
<evidence type="ECO:0000256" key="10">
    <source>
        <dbReference type="SAM" id="MobiDB-lite"/>
    </source>
</evidence>
<dbReference type="GO" id="GO:0033281">
    <property type="term" value="C:TAT protein transport complex"/>
    <property type="evidence" value="ECO:0007669"/>
    <property type="project" value="UniProtKB-UniRule"/>
</dbReference>
<evidence type="ECO:0000256" key="7">
    <source>
        <dbReference type="ARBA" id="ARBA00023010"/>
    </source>
</evidence>
<evidence type="ECO:0000256" key="3">
    <source>
        <dbReference type="ARBA" id="ARBA00022475"/>
    </source>
</evidence>
<keyword evidence="8 9" id="KW-0472">Membrane</keyword>
<evidence type="ECO:0000256" key="5">
    <source>
        <dbReference type="ARBA" id="ARBA00022927"/>
    </source>
</evidence>
<dbReference type="PANTHER" id="PTHR42982">
    <property type="entry name" value="SEC-INDEPENDENT PROTEIN TRANSLOCASE PROTEIN TATA"/>
    <property type="match status" value="1"/>
</dbReference>
<comment type="function">
    <text evidence="9">Part of the twin-arginine translocation (Tat) system that transports large folded proteins containing a characteristic twin-arginine motif in their signal peptide across membranes. TatA could form the protein-conducting channel of the Tat system.</text>
</comment>
<dbReference type="NCBIfam" id="TIGR01411">
    <property type="entry name" value="tatAE"/>
    <property type="match status" value="1"/>
</dbReference>
<feature type="transmembrane region" description="Helical" evidence="9">
    <location>
        <begin position="6"/>
        <end position="22"/>
    </location>
</feature>
<protein>
    <recommendedName>
        <fullName evidence="9">Sec-independent protein translocase protein TatA</fullName>
    </recommendedName>
</protein>
<dbReference type="GO" id="GO:0008320">
    <property type="term" value="F:protein transmembrane transporter activity"/>
    <property type="evidence" value="ECO:0007669"/>
    <property type="project" value="UniProtKB-UniRule"/>
</dbReference>
<dbReference type="HAMAP" id="MF_00236">
    <property type="entry name" value="TatA_E"/>
    <property type="match status" value="1"/>
</dbReference>
<feature type="compositionally biased region" description="Polar residues" evidence="10">
    <location>
        <begin position="55"/>
        <end position="70"/>
    </location>
</feature>
<proteinExistence type="inferred from homology"/>
<dbReference type="STRING" id="29435.SAMN05216588_107221"/>
<keyword evidence="6 9" id="KW-1133">Transmembrane helix</keyword>
<evidence type="ECO:0000313" key="12">
    <source>
        <dbReference type="Proteomes" id="UP000198606"/>
    </source>
</evidence>
<organism evidence="11 12">
    <name type="scientific">Phytopseudomonas flavescens</name>
    <dbReference type="NCBI Taxonomy" id="29435"/>
    <lineage>
        <taxon>Bacteria</taxon>
        <taxon>Pseudomonadati</taxon>
        <taxon>Pseudomonadota</taxon>
        <taxon>Gammaproteobacteria</taxon>
        <taxon>Pseudomonadales</taxon>
        <taxon>Pseudomonadaceae</taxon>
        <taxon>Phytopseudomonas</taxon>
    </lineage>
</organism>
<sequence>MGGIGIWQLVIVLLIVFLLFGSKRLKTLGGDLGETIQGFRKSMASNKEADEPPAQVQQQAPLSGTTQQPHTHTDRQA</sequence>
<dbReference type="RefSeq" id="WP_084304930.1">
    <property type="nucleotide sequence ID" value="NZ_FNDG01000007.1"/>
</dbReference>
<keyword evidence="4 9" id="KW-0812">Transmembrane</keyword>
<comment type="subunit">
    <text evidence="9">The Tat system comprises two distinct complexes: a TatABC complex, containing multiple copies of TatA, TatB and TatC subunits, and a separate TatA complex, containing only TatA subunits. Substrates initially bind to the TatABC complex, which probably triggers association of the separate TatA complex to form the active translocon.</text>
</comment>
<evidence type="ECO:0000256" key="2">
    <source>
        <dbReference type="ARBA" id="ARBA00022448"/>
    </source>
</evidence>
<feature type="region of interest" description="Disordered" evidence="10">
    <location>
        <begin position="43"/>
        <end position="77"/>
    </location>
</feature>
<keyword evidence="5 9" id="KW-0653">Protein transport</keyword>
<dbReference type="PANTHER" id="PTHR42982:SF1">
    <property type="entry name" value="SEC-INDEPENDENT PROTEIN TRANSLOCASE PROTEIN TATA"/>
    <property type="match status" value="1"/>
</dbReference>
<dbReference type="AlphaFoldDB" id="A0A1G8FC57"/>
<dbReference type="Pfam" id="PF02416">
    <property type="entry name" value="TatA_B_E"/>
    <property type="match status" value="1"/>
</dbReference>
<evidence type="ECO:0000256" key="8">
    <source>
        <dbReference type="ARBA" id="ARBA00023136"/>
    </source>
</evidence>
<evidence type="ECO:0000313" key="11">
    <source>
        <dbReference type="EMBL" id="SDH79707.1"/>
    </source>
</evidence>
<dbReference type="InterPro" id="IPR006312">
    <property type="entry name" value="TatA/E"/>
</dbReference>
<dbReference type="GO" id="GO:0043953">
    <property type="term" value="P:protein transport by the Tat complex"/>
    <property type="evidence" value="ECO:0007669"/>
    <property type="project" value="UniProtKB-UniRule"/>
</dbReference>
<evidence type="ECO:0000256" key="9">
    <source>
        <dbReference type="HAMAP-Rule" id="MF_00236"/>
    </source>
</evidence>
<keyword evidence="2 9" id="KW-0813">Transport</keyword>
<comment type="subcellular location">
    <subcellularLocation>
        <location evidence="1 9">Cell membrane</location>
        <topology evidence="1 9">Single-pass membrane protein</topology>
    </subcellularLocation>
</comment>
<dbReference type="InterPro" id="IPR003369">
    <property type="entry name" value="TatA/B/E"/>
</dbReference>
<evidence type="ECO:0000256" key="6">
    <source>
        <dbReference type="ARBA" id="ARBA00022989"/>
    </source>
</evidence>
<reference evidence="11 12" key="1">
    <citation type="submission" date="2016-10" db="EMBL/GenBank/DDBJ databases">
        <authorList>
            <person name="de Groot N.N."/>
        </authorList>
    </citation>
    <scope>NUCLEOTIDE SEQUENCE [LARGE SCALE GENOMIC DNA]</scope>
    <source>
        <strain evidence="11 12">LMG 18387</strain>
    </source>
</reference>
<evidence type="ECO:0000256" key="4">
    <source>
        <dbReference type="ARBA" id="ARBA00022692"/>
    </source>
</evidence>